<dbReference type="VEuPathDB" id="VectorBase:GAUT043869"/>
<keyword evidence="1" id="KW-0812">Transmembrane</keyword>
<name>A0A1A9VQ02_GLOAU</name>
<evidence type="ECO:0000313" key="3">
    <source>
        <dbReference type="Proteomes" id="UP000078200"/>
    </source>
</evidence>
<proteinExistence type="predicted"/>
<organism evidence="2 3">
    <name type="scientific">Glossina austeni</name>
    <name type="common">Savannah tsetse fly</name>
    <dbReference type="NCBI Taxonomy" id="7395"/>
    <lineage>
        <taxon>Eukaryota</taxon>
        <taxon>Metazoa</taxon>
        <taxon>Ecdysozoa</taxon>
        <taxon>Arthropoda</taxon>
        <taxon>Hexapoda</taxon>
        <taxon>Insecta</taxon>
        <taxon>Pterygota</taxon>
        <taxon>Neoptera</taxon>
        <taxon>Endopterygota</taxon>
        <taxon>Diptera</taxon>
        <taxon>Brachycera</taxon>
        <taxon>Muscomorpha</taxon>
        <taxon>Hippoboscoidea</taxon>
        <taxon>Glossinidae</taxon>
        <taxon>Glossina</taxon>
    </lineage>
</organism>
<keyword evidence="1" id="KW-1133">Transmembrane helix</keyword>
<protein>
    <submittedName>
        <fullName evidence="2">Uncharacterized protein</fullName>
    </submittedName>
</protein>
<sequence>MLLAAIPNLIDISLQQQQQQQQQQVLLIFFTILLCGYSFGVQELAQFDLKFFFIIIEKVGTLPFLVEYEDSLNLVSNTKYMHLTLSLITDYSINLRVNFAMIVQIIVVIKKVLVCLTELKKIRKILTSAFIKNSNENVSGHND</sequence>
<dbReference type="AlphaFoldDB" id="A0A1A9VQ02"/>
<evidence type="ECO:0000256" key="1">
    <source>
        <dbReference type="SAM" id="Phobius"/>
    </source>
</evidence>
<dbReference type="EnsemblMetazoa" id="GAUT043869-RA">
    <property type="protein sequence ID" value="GAUT043869-PA"/>
    <property type="gene ID" value="GAUT043869"/>
</dbReference>
<feature type="transmembrane region" description="Helical" evidence="1">
    <location>
        <begin position="25"/>
        <end position="42"/>
    </location>
</feature>
<evidence type="ECO:0000313" key="2">
    <source>
        <dbReference type="EnsemblMetazoa" id="GAUT043869-PA"/>
    </source>
</evidence>
<keyword evidence="1" id="KW-0472">Membrane</keyword>
<dbReference type="Proteomes" id="UP000078200">
    <property type="component" value="Unassembled WGS sequence"/>
</dbReference>
<accession>A0A1A9VQ02</accession>
<reference evidence="2" key="1">
    <citation type="submission" date="2020-05" db="UniProtKB">
        <authorList>
            <consortium name="EnsemblMetazoa"/>
        </authorList>
    </citation>
    <scope>IDENTIFICATION</scope>
    <source>
        <strain evidence="2">TTRI</strain>
    </source>
</reference>
<keyword evidence="3" id="KW-1185">Reference proteome</keyword>